<feature type="compositionally biased region" description="Basic and acidic residues" evidence="11">
    <location>
        <begin position="412"/>
        <end position="424"/>
    </location>
</feature>
<evidence type="ECO:0000256" key="10">
    <source>
        <dbReference type="ARBA" id="ARBA00049129"/>
    </source>
</evidence>
<feature type="compositionally biased region" description="Polar residues" evidence="11">
    <location>
        <begin position="426"/>
        <end position="436"/>
    </location>
</feature>
<dbReference type="InterPro" id="IPR044570">
    <property type="entry name" value="Set1-like"/>
</dbReference>
<feature type="domain" description="GYF" evidence="13">
    <location>
        <begin position="218"/>
        <end position="270"/>
    </location>
</feature>
<feature type="region of interest" description="Disordered" evidence="11">
    <location>
        <begin position="403"/>
        <end position="449"/>
    </location>
</feature>
<dbReference type="Gene3D" id="2.170.270.10">
    <property type="entry name" value="SET domain"/>
    <property type="match status" value="1"/>
</dbReference>
<dbReference type="SMART" id="SM00444">
    <property type="entry name" value="GYF"/>
    <property type="match status" value="1"/>
</dbReference>
<evidence type="ECO:0000259" key="14">
    <source>
        <dbReference type="PROSITE" id="PS50868"/>
    </source>
</evidence>
<protein>
    <recommendedName>
        <fullName evidence="2">[histone H3]-lysine(4) N-trimethyltransferase</fullName>
        <ecNumber evidence="2">2.1.1.354</ecNumber>
    </recommendedName>
</protein>
<dbReference type="PANTHER" id="PTHR45814">
    <property type="entry name" value="HISTONE-LYSINE N-METHYLTRANSFERASE SETD1"/>
    <property type="match status" value="1"/>
</dbReference>
<evidence type="ECO:0000256" key="7">
    <source>
        <dbReference type="ARBA" id="ARBA00023242"/>
    </source>
</evidence>
<dbReference type="InterPro" id="IPR003169">
    <property type="entry name" value="GYF"/>
</dbReference>
<comment type="caution">
    <text evidence="15">The sequence shown here is derived from an EMBL/GenBank/DDBJ whole genome shotgun (WGS) entry which is preliminary data.</text>
</comment>
<dbReference type="InterPro" id="IPR003616">
    <property type="entry name" value="Post-SET_dom"/>
</dbReference>
<dbReference type="GO" id="GO:0032259">
    <property type="term" value="P:methylation"/>
    <property type="evidence" value="ECO:0007669"/>
    <property type="project" value="UniProtKB-KW"/>
</dbReference>
<evidence type="ECO:0000256" key="6">
    <source>
        <dbReference type="ARBA" id="ARBA00022853"/>
    </source>
</evidence>
<feature type="region of interest" description="Disordered" evidence="11">
    <location>
        <begin position="466"/>
        <end position="510"/>
    </location>
</feature>
<keyword evidence="16" id="KW-1185">Reference proteome</keyword>
<dbReference type="SMART" id="SM00508">
    <property type="entry name" value="PostSET"/>
    <property type="match status" value="1"/>
</dbReference>
<dbReference type="AlphaFoldDB" id="A0AAW1T3M7"/>
<evidence type="ECO:0000256" key="11">
    <source>
        <dbReference type="SAM" id="MobiDB-lite"/>
    </source>
</evidence>
<feature type="domain" description="Post-SET" evidence="14">
    <location>
        <begin position="917"/>
        <end position="933"/>
    </location>
</feature>
<keyword evidence="5" id="KW-0949">S-adenosyl-L-methionine</keyword>
<dbReference type="Proteomes" id="UP001485043">
    <property type="component" value="Unassembled WGS sequence"/>
</dbReference>
<reference evidence="15 16" key="1">
    <citation type="journal article" date="2024" name="Nat. Commun.">
        <title>Phylogenomics reveals the evolutionary origins of lichenization in chlorophyte algae.</title>
        <authorList>
            <person name="Puginier C."/>
            <person name="Libourel C."/>
            <person name="Otte J."/>
            <person name="Skaloud P."/>
            <person name="Haon M."/>
            <person name="Grisel S."/>
            <person name="Petersen M."/>
            <person name="Berrin J.G."/>
            <person name="Delaux P.M."/>
            <person name="Dal Grande F."/>
            <person name="Keller J."/>
        </authorList>
    </citation>
    <scope>NUCLEOTIDE SEQUENCE [LARGE SCALE GENOMIC DNA]</scope>
    <source>
        <strain evidence="15 16">SAG 2523</strain>
    </source>
</reference>
<dbReference type="PROSITE" id="PS50829">
    <property type="entry name" value="GYF"/>
    <property type="match status" value="1"/>
</dbReference>
<comment type="catalytic activity">
    <reaction evidence="9">
        <text>N(6)-methyl-L-lysyl(4)-[histone H3] + S-adenosyl-L-methionine = N(6),N(6)-dimethyl-L-lysyl(4)-[histone H3] + S-adenosyl-L-homocysteine + H(+)</text>
        <dbReference type="Rhea" id="RHEA:60268"/>
        <dbReference type="Rhea" id="RHEA-COMP:15540"/>
        <dbReference type="Rhea" id="RHEA-COMP:15543"/>
        <dbReference type="ChEBI" id="CHEBI:15378"/>
        <dbReference type="ChEBI" id="CHEBI:57856"/>
        <dbReference type="ChEBI" id="CHEBI:59789"/>
        <dbReference type="ChEBI" id="CHEBI:61929"/>
        <dbReference type="ChEBI" id="CHEBI:61976"/>
    </reaction>
</comment>
<dbReference type="EMBL" id="JALJOV010000437">
    <property type="protein sequence ID" value="KAK9863723.1"/>
    <property type="molecule type" value="Genomic_DNA"/>
</dbReference>
<keyword evidence="7" id="KW-0539">Nucleus</keyword>
<evidence type="ECO:0000256" key="3">
    <source>
        <dbReference type="ARBA" id="ARBA00022603"/>
    </source>
</evidence>
<keyword evidence="3" id="KW-0489">Methyltransferase</keyword>
<dbReference type="GO" id="GO:0140999">
    <property type="term" value="F:histone H3K4 trimethyltransferase activity"/>
    <property type="evidence" value="ECO:0007669"/>
    <property type="project" value="UniProtKB-EC"/>
</dbReference>
<evidence type="ECO:0000259" key="13">
    <source>
        <dbReference type="PROSITE" id="PS50829"/>
    </source>
</evidence>
<comment type="catalytic activity">
    <reaction evidence="8">
        <text>L-lysyl(4)-[histone H3] + 3 S-adenosyl-L-methionine = N(6),N(6),N(6)-trimethyl-L-lysyl(4)-[histone H3] + 3 S-adenosyl-L-homocysteine + 3 H(+)</text>
        <dbReference type="Rhea" id="RHEA:60260"/>
        <dbReference type="Rhea" id="RHEA-COMP:15537"/>
        <dbReference type="Rhea" id="RHEA-COMP:15547"/>
        <dbReference type="ChEBI" id="CHEBI:15378"/>
        <dbReference type="ChEBI" id="CHEBI:29969"/>
        <dbReference type="ChEBI" id="CHEBI:57856"/>
        <dbReference type="ChEBI" id="CHEBI:59789"/>
        <dbReference type="ChEBI" id="CHEBI:61961"/>
        <dbReference type="EC" id="2.1.1.354"/>
    </reaction>
</comment>
<evidence type="ECO:0000256" key="4">
    <source>
        <dbReference type="ARBA" id="ARBA00022679"/>
    </source>
</evidence>
<dbReference type="PROSITE" id="PS50280">
    <property type="entry name" value="SET"/>
    <property type="match status" value="1"/>
</dbReference>
<comment type="subcellular location">
    <subcellularLocation>
        <location evidence="1">Nucleus</location>
    </subcellularLocation>
</comment>
<feature type="region of interest" description="Disordered" evidence="11">
    <location>
        <begin position="330"/>
        <end position="378"/>
    </location>
</feature>
<evidence type="ECO:0000259" key="12">
    <source>
        <dbReference type="PROSITE" id="PS50280"/>
    </source>
</evidence>
<accession>A0AAW1T3M7</accession>
<sequence>VDIKEARSAYAHACLAPQVAAPEWWAWHADGRPIGPVRLPQLLYLCRGRGELALEAMVSFGDTQPATLHWHLFQHTDLVSAWERCQTSANALPAAQKRAAAASDKAEGIAKQLAAVEAAHLTAQLDAAKWAGMDEETGTLGVAHSLTDIQTFIANGTLKATKELYCVEGCGIPKPAEAVVQERANALAAAQKLGQQAAGGARVAVPSRKDPPVVTADVACWGWMDSTDEMQGPFSMKDMKAWLRSGYLKDTNWVVHVDDHSQEWMLKDVMSAQRSYPEAWLNDPGAPQVANLSARIRDQLCEAMQKELRRLVLSTLDAQVTAWKASPAARESALAPRLQPPKAVPKAIPSPRPPPKPPFPSGYLSAGPNNLPHGAHATNSNHFIDAATAAAAVPAGGKMGGEFTAVPGLDSPTHEATRESEKTRAATLSPTQSADSGSPEPAVPAFRAPPSHVAPCDVVLQKPEDSLPSLKGAKSHFSHDMPESLGASHVPGLMDTDHAQQCSRKQPEPCAAADAPLASVGNHQKSAFTLDELELDPLYQGDPATTANVAEATHDDLAGLQGGLPEGDLQPSTGSPDVLAQDSGEAGSSVGHHTGSIAPDDACRQLLVGCPGGSGEAAPIAVDRRPASSRVAMAALQHASSPRLAELLGYPSQEGVPSFPAECRRPRKHLMSPQPKLTTRMGRPRSNSPASAKGPNSPRHAGSPLANGASCAHSPGNFSGTDSDLDAAAQVAAHSIQPSRTWLEAVPPEEPKALRVGMSGPERASRHSVREAVRDEGSADTSRWKHLKGRTKDLKFGRSQVHAWGLFAMERIEPGDFVIEYVGQLIRLKLSDAREAEYEASGLGSSYLFRIDHEWVVDATKKGGFARFINHSCDPNCHTKIISVDGVKHIAIYAKRVIEPNEELFYDYKFEREPDKDAVPCSCGARNCRRRLN</sequence>
<dbReference type="PROSITE" id="PS50868">
    <property type="entry name" value="POST_SET"/>
    <property type="match status" value="1"/>
</dbReference>
<comment type="catalytic activity">
    <reaction evidence="10">
        <text>N(6),N(6)-dimethyl-L-lysyl(4)-[histone H3] + S-adenosyl-L-methionine = N(6),N(6),N(6)-trimethyl-L-lysyl(4)-[histone H3] + S-adenosyl-L-homocysteine + H(+)</text>
        <dbReference type="Rhea" id="RHEA:60272"/>
        <dbReference type="Rhea" id="RHEA-COMP:15537"/>
        <dbReference type="Rhea" id="RHEA-COMP:15540"/>
        <dbReference type="ChEBI" id="CHEBI:15378"/>
        <dbReference type="ChEBI" id="CHEBI:57856"/>
        <dbReference type="ChEBI" id="CHEBI:59789"/>
        <dbReference type="ChEBI" id="CHEBI:61961"/>
        <dbReference type="ChEBI" id="CHEBI:61976"/>
    </reaction>
</comment>
<feature type="region of interest" description="Disordered" evidence="11">
    <location>
        <begin position="558"/>
        <end position="597"/>
    </location>
</feature>
<feature type="domain" description="SET" evidence="12">
    <location>
        <begin position="792"/>
        <end position="909"/>
    </location>
</feature>
<dbReference type="SUPFAM" id="SSF82199">
    <property type="entry name" value="SET domain"/>
    <property type="match status" value="1"/>
</dbReference>
<dbReference type="SUPFAM" id="SSF55277">
    <property type="entry name" value="GYF domain"/>
    <property type="match status" value="1"/>
</dbReference>
<dbReference type="InterPro" id="IPR035445">
    <property type="entry name" value="GYF-like_dom_sf"/>
</dbReference>
<feature type="region of interest" description="Disordered" evidence="11">
    <location>
        <begin position="740"/>
        <end position="783"/>
    </location>
</feature>
<evidence type="ECO:0000256" key="1">
    <source>
        <dbReference type="ARBA" id="ARBA00004123"/>
    </source>
</evidence>
<dbReference type="GO" id="GO:0048188">
    <property type="term" value="C:Set1C/COMPASS complex"/>
    <property type="evidence" value="ECO:0007669"/>
    <property type="project" value="TreeGrafter"/>
</dbReference>
<dbReference type="SMART" id="SM00317">
    <property type="entry name" value="SET"/>
    <property type="match status" value="1"/>
</dbReference>
<feature type="region of interest" description="Disordered" evidence="11">
    <location>
        <begin position="650"/>
        <end position="723"/>
    </location>
</feature>
<evidence type="ECO:0000313" key="15">
    <source>
        <dbReference type="EMBL" id="KAK9863723.1"/>
    </source>
</evidence>
<evidence type="ECO:0000256" key="8">
    <source>
        <dbReference type="ARBA" id="ARBA00047571"/>
    </source>
</evidence>
<feature type="compositionally biased region" description="Pro residues" evidence="11">
    <location>
        <begin position="338"/>
        <end position="360"/>
    </location>
</feature>
<feature type="compositionally biased region" description="Basic and acidic residues" evidence="11">
    <location>
        <begin position="763"/>
        <end position="777"/>
    </location>
</feature>
<dbReference type="Pfam" id="PF00856">
    <property type="entry name" value="SET"/>
    <property type="match status" value="1"/>
</dbReference>
<organism evidence="15 16">
    <name type="scientific">Apatococcus fuscideae</name>
    <dbReference type="NCBI Taxonomy" id="2026836"/>
    <lineage>
        <taxon>Eukaryota</taxon>
        <taxon>Viridiplantae</taxon>
        <taxon>Chlorophyta</taxon>
        <taxon>core chlorophytes</taxon>
        <taxon>Trebouxiophyceae</taxon>
        <taxon>Chlorellales</taxon>
        <taxon>Chlorellaceae</taxon>
        <taxon>Apatococcus</taxon>
    </lineage>
</organism>
<keyword evidence="4" id="KW-0808">Transferase</keyword>
<dbReference type="EC" id="2.1.1.354" evidence="2"/>
<proteinExistence type="predicted"/>
<dbReference type="Pfam" id="PF02213">
    <property type="entry name" value="GYF"/>
    <property type="match status" value="1"/>
</dbReference>
<dbReference type="InterPro" id="IPR046341">
    <property type="entry name" value="SET_dom_sf"/>
</dbReference>
<evidence type="ECO:0000313" key="16">
    <source>
        <dbReference type="Proteomes" id="UP001485043"/>
    </source>
</evidence>
<dbReference type="InterPro" id="IPR001214">
    <property type="entry name" value="SET_dom"/>
</dbReference>
<evidence type="ECO:0000256" key="2">
    <source>
        <dbReference type="ARBA" id="ARBA00012182"/>
    </source>
</evidence>
<evidence type="ECO:0000256" key="5">
    <source>
        <dbReference type="ARBA" id="ARBA00022691"/>
    </source>
</evidence>
<evidence type="ECO:0000256" key="9">
    <source>
        <dbReference type="ARBA" id="ARBA00047583"/>
    </source>
</evidence>
<name>A0AAW1T3M7_9CHLO</name>
<dbReference type="CDD" id="cd10518">
    <property type="entry name" value="SET_SETD1-like"/>
    <property type="match status" value="1"/>
</dbReference>
<keyword evidence="6" id="KW-0156">Chromatin regulator</keyword>
<feature type="non-terminal residue" evidence="15">
    <location>
        <position position="1"/>
    </location>
</feature>
<dbReference type="PANTHER" id="PTHR45814:SF2">
    <property type="entry name" value="HISTONE-LYSINE N-METHYLTRANSFERASE SETD1"/>
    <property type="match status" value="1"/>
</dbReference>
<dbReference type="Gene3D" id="3.30.1490.40">
    <property type="match status" value="1"/>
</dbReference>
<gene>
    <name evidence="15" type="ORF">WJX84_008689</name>
</gene>